<dbReference type="Proteomes" id="UP000292958">
    <property type="component" value="Unassembled WGS sequence"/>
</dbReference>
<dbReference type="OrthoDB" id="9795555at2"/>
<dbReference type="InterPro" id="IPR003140">
    <property type="entry name" value="PLipase/COase/thioEstase"/>
</dbReference>
<protein>
    <submittedName>
        <fullName evidence="4">Polyhydroxybutyrate depolymerase</fullName>
    </submittedName>
</protein>
<dbReference type="GO" id="GO:0016787">
    <property type="term" value="F:hydrolase activity"/>
    <property type="evidence" value="ECO:0007669"/>
    <property type="project" value="UniProtKB-KW"/>
</dbReference>
<dbReference type="InterPro" id="IPR050955">
    <property type="entry name" value="Plant_Biomass_Hydrol_Est"/>
</dbReference>
<dbReference type="Pfam" id="PF02230">
    <property type="entry name" value="Abhydrolase_2"/>
    <property type="match status" value="1"/>
</dbReference>
<reference evidence="4 5" key="1">
    <citation type="submission" date="2019-02" db="EMBL/GenBank/DDBJ databases">
        <title>Genomic Encyclopedia of Archaeal and Bacterial Type Strains, Phase II (KMG-II): from individual species to whole genera.</title>
        <authorList>
            <person name="Goeker M."/>
        </authorList>
    </citation>
    <scope>NUCLEOTIDE SEQUENCE [LARGE SCALE GENOMIC DNA]</scope>
    <source>
        <strain evidence="4 5">DSM 18101</strain>
    </source>
</reference>
<dbReference type="RefSeq" id="WP_130418432.1">
    <property type="nucleotide sequence ID" value="NZ_SHKW01000001.1"/>
</dbReference>
<evidence type="ECO:0000313" key="4">
    <source>
        <dbReference type="EMBL" id="RZU40355.1"/>
    </source>
</evidence>
<dbReference type="AlphaFoldDB" id="A0A4Q7YTW1"/>
<proteinExistence type="predicted"/>
<dbReference type="InterPro" id="IPR029058">
    <property type="entry name" value="AB_hydrolase_fold"/>
</dbReference>
<sequence length="351" mass="38668">MHRVVKLAALLFAVVLFIALAAFAYFLYSPLPPLPKLTGQGQSRTIRVGERERRVLEYVPAKLPPGSPLMIVLHGSFMTGGMMRRMTGFEFDALADKNNFAVFYPDAYKTNWNDCRIAGRFAARLENIDDLGFMRALIAEAKAKYSIDPEKVFVVGFSNGGHMAMTLATQSPSPVAGIAIFGSSMSTADNSRCPQDTPTPPVMIVDGTDDPLSPFNGGEVTVFGLEKKGRVISAAATAEEFARRNDILTPPTEELLPHRDANDPTSVQRFRWLRAGKPYVDFYAVHGGGHAVPQPYFRFPRLLGRTTADIDGPAEAIWFFISSAVPQRPEIVQPTDARSHMQPNRPLQDEP</sequence>
<feature type="domain" description="Phospholipase/carboxylesterase/thioesterase" evidence="3">
    <location>
        <begin position="140"/>
        <end position="220"/>
    </location>
</feature>
<dbReference type="Gene3D" id="3.40.50.1820">
    <property type="entry name" value="alpha/beta hydrolase"/>
    <property type="match status" value="1"/>
</dbReference>
<dbReference type="SUPFAM" id="SSF53474">
    <property type="entry name" value="alpha/beta-Hydrolases"/>
    <property type="match status" value="1"/>
</dbReference>
<evidence type="ECO:0000256" key="1">
    <source>
        <dbReference type="ARBA" id="ARBA00022729"/>
    </source>
</evidence>
<accession>A0A4Q7YTW1</accession>
<dbReference type="PANTHER" id="PTHR43037:SF5">
    <property type="entry name" value="FERULOYL ESTERASE"/>
    <property type="match status" value="1"/>
</dbReference>
<dbReference type="EMBL" id="SHKW01000001">
    <property type="protein sequence ID" value="RZU40355.1"/>
    <property type="molecule type" value="Genomic_DNA"/>
</dbReference>
<keyword evidence="2" id="KW-0378">Hydrolase</keyword>
<keyword evidence="1" id="KW-0732">Signal</keyword>
<dbReference type="PANTHER" id="PTHR43037">
    <property type="entry name" value="UNNAMED PRODUCT-RELATED"/>
    <property type="match status" value="1"/>
</dbReference>
<evidence type="ECO:0000313" key="5">
    <source>
        <dbReference type="Proteomes" id="UP000292958"/>
    </source>
</evidence>
<evidence type="ECO:0000259" key="3">
    <source>
        <dbReference type="Pfam" id="PF02230"/>
    </source>
</evidence>
<comment type="caution">
    <text evidence="4">The sequence shown here is derived from an EMBL/GenBank/DDBJ whole genome shotgun (WGS) entry which is preliminary data.</text>
</comment>
<name>A0A4Q7YTW1_9BACT</name>
<organism evidence="4 5">
    <name type="scientific">Edaphobacter modestus</name>
    <dbReference type="NCBI Taxonomy" id="388466"/>
    <lineage>
        <taxon>Bacteria</taxon>
        <taxon>Pseudomonadati</taxon>
        <taxon>Acidobacteriota</taxon>
        <taxon>Terriglobia</taxon>
        <taxon>Terriglobales</taxon>
        <taxon>Acidobacteriaceae</taxon>
        <taxon>Edaphobacter</taxon>
    </lineage>
</organism>
<gene>
    <name evidence="4" type="ORF">BDD14_1807</name>
</gene>
<evidence type="ECO:0000256" key="2">
    <source>
        <dbReference type="ARBA" id="ARBA00022801"/>
    </source>
</evidence>
<keyword evidence="5" id="KW-1185">Reference proteome</keyword>